<accession>A0A0A7GH10</accession>
<dbReference type="KEGG" id="gac:GACE_1186"/>
<dbReference type="EMBL" id="CP009552">
    <property type="protein sequence ID" value="AIY90226.1"/>
    <property type="molecule type" value="Genomic_DNA"/>
</dbReference>
<evidence type="ECO:0008006" key="3">
    <source>
        <dbReference type="Google" id="ProtNLM"/>
    </source>
</evidence>
<dbReference type="AlphaFoldDB" id="A0A0A7GH10"/>
<evidence type="ECO:0000313" key="2">
    <source>
        <dbReference type="Proteomes" id="UP000030624"/>
    </source>
</evidence>
<dbReference type="GeneID" id="24797769"/>
<dbReference type="STRING" id="565033.GACE_1186"/>
<organism evidence="1 2">
    <name type="scientific">Geoglobus acetivorans</name>
    <dbReference type="NCBI Taxonomy" id="565033"/>
    <lineage>
        <taxon>Archaea</taxon>
        <taxon>Methanobacteriati</taxon>
        <taxon>Methanobacteriota</taxon>
        <taxon>Archaeoglobi</taxon>
        <taxon>Archaeoglobales</taxon>
        <taxon>Archaeoglobaceae</taxon>
        <taxon>Geoglobus</taxon>
    </lineage>
</organism>
<sequence>MVSVEFDPDVNAMFIRFKKGKAVESEPLADNVIVDLDENGDVMGIEILLPKLAEEQREFVAKMVKAKV</sequence>
<dbReference type="PANTHER" id="PTHR37029:SF1">
    <property type="entry name" value="SSR1768 PROTEIN"/>
    <property type="match status" value="1"/>
</dbReference>
<proteinExistence type="predicted"/>
<dbReference type="HOGENOM" id="CLU_2783875_0_0_2"/>
<dbReference type="RefSeq" id="WP_048091936.1">
    <property type="nucleotide sequence ID" value="NZ_CP009552.1"/>
</dbReference>
<evidence type="ECO:0000313" key="1">
    <source>
        <dbReference type="EMBL" id="AIY90226.1"/>
    </source>
</evidence>
<dbReference type="Pfam" id="PF10049">
    <property type="entry name" value="DUF2283"/>
    <property type="match status" value="1"/>
</dbReference>
<dbReference type="eggNOG" id="arCOG02270">
    <property type="taxonomic scope" value="Archaea"/>
</dbReference>
<dbReference type="InterPro" id="IPR019270">
    <property type="entry name" value="DUF2283"/>
</dbReference>
<dbReference type="Proteomes" id="UP000030624">
    <property type="component" value="Chromosome"/>
</dbReference>
<reference evidence="1 2" key="1">
    <citation type="journal article" date="2015" name="Appl. Environ. Microbiol.">
        <title>The Geoglobus acetivorans genome: Fe(III) reduction, acetate utilization, autotrophic growth, and degradation of aromatic compounds in a hyperthermophilic archaeon.</title>
        <authorList>
            <person name="Mardanov A.V."/>
            <person name="Slododkina G.B."/>
            <person name="Slobodkin A.I."/>
            <person name="Beletsky A.V."/>
            <person name="Gavrilov S.N."/>
            <person name="Kublanov I.V."/>
            <person name="Bonch-Osmolovskaya E.A."/>
            <person name="Skryabin K.G."/>
            <person name="Ravin N.V."/>
        </authorList>
    </citation>
    <scope>NUCLEOTIDE SEQUENCE [LARGE SCALE GENOMIC DNA]</scope>
    <source>
        <strain evidence="1 2">SBH6</strain>
    </source>
</reference>
<gene>
    <name evidence="1" type="ORF">GACE_1186</name>
</gene>
<name>A0A0A7GH10_GEOAI</name>
<dbReference type="PANTHER" id="PTHR37029">
    <property type="entry name" value="SSR1768 PROTEIN"/>
    <property type="match status" value="1"/>
</dbReference>
<protein>
    <recommendedName>
        <fullName evidence="3">DUF2283 domain-containing protein</fullName>
    </recommendedName>
</protein>